<dbReference type="Gene3D" id="1.20.1510.10">
    <property type="entry name" value="Cation efflux protein transmembrane domain"/>
    <property type="match status" value="1"/>
</dbReference>
<keyword evidence="10" id="KW-1185">Reference proteome</keyword>
<dbReference type="EMBL" id="BAAAYR010000007">
    <property type="protein sequence ID" value="GAA3579053.1"/>
    <property type="molecule type" value="Genomic_DNA"/>
</dbReference>
<name>A0ABP6Y9X3_9ACTN</name>
<evidence type="ECO:0000256" key="3">
    <source>
        <dbReference type="ARBA" id="ARBA00022692"/>
    </source>
</evidence>
<feature type="transmembrane region" description="Helical" evidence="7">
    <location>
        <begin position="45"/>
        <end position="65"/>
    </location>
</feature>
<reference evidence="10" key="1">
    <citation type="journal article" date="2019" name="Int. J. Syst. Evol. Microbiol.">
        <title>The Global Catalogue of Microorganisms (GCM) 10K type strain sequencing project: providing services to taxonomists for standard genome sequencing and annotation.</title>
        <authorList>
            <consortium name="The Broad Institute Genomics Platform"/>
            <consortium name="The Broad Institute Genome Sequencing Center for Infectious Disease"/>
            <person name="Wu L."/>
            <person name="Ma J."/>
        </authorList>
    </citation>
    <scope>NUCLEOTIDE SEQUENCE [LARGE SCALE GENOMIC DNA]</scope>
    <source>
        <strain evidence="10">JCM 16540</strain>
    </source>
</reference>
<dbReference type="InterPro" id="IPR040177">
    <property type="entry name" value="SLC30A9"/>
</dbReference>
<feature type="transmembrane region" description="Helical" evidence="7">
    <location>
        <begin position="232"/>
        <end position="250"/>
    </location>
</feature>
<dbReference type="InterPro" id="IPR058533">
    <property type="entry name" value="Cation_efflux_TM"/>
</dbReference>
<dbReference type="Proteomes" id="UP001500767">
    <property type="component" value="Unassembled WGS sequence"/>
</dbReference>
<feature type="domain" description="Cation efflux protein transmembrane" evidence="8">
    <location>
        <begin position="48"/>
        <end position="251"/>
    </location>
</feature>
<feature type="region of interest" description="Disordered" evidence="6">
    <location>
        <begin position="1"/>
        <end position="39"/>
    </location>
</feature>
<dbReference type="NCBIfam" id="TIGR01297">
    <property type="entry name" value="CDF"/>
    <property type="match status" value="1"/>
</dbReference>
<comment type="subcellular location">
    <subcellularLocation>
        <location evidence="1">Membrane</location>
        <topology evidence="1">Multi-pass membrane protein</topology>
    </subcellularLocation>
</comment>
<evidence type="ECO:0000259" key="8">
    <source>
        <dbReference type="Pfam" id="PF01545"/>
    </source>
</evidence>
<dbReference type="PANTHER" id="PTHR13414">
    <property type="entry name" value="HUEL-CATION TRANSPORTER"/>
    <property type="match status" value="1"/>
</dbReference>
<evidence type="ECO:0000256" key="6">
    <source>
        <dbReference type="SAM" id="MobiDB-lite"/>
    </source>
</evidence>
<dbReference type="InterPro" id="IPR002524">
    <property type="entry name" value="Cation_efflux"/>
</dbReference>
<evidence type="ECO:0000256" key="2">
    <source>
        <dbReference type="ARBA" id="ARBA00022448"/>
    </source>
</evidence>
<dbReference type="RefSeq" id="WP_344742940.1">
    <property type="nucleotide sequence ID" value="NZ_BAAAYR010000007.1"/>
</dbReference>
<sequence length="347" mass="36962">MPAAEHPSVTAGLTQTDPGTSEDLVALTPASSRPDDEGKGGGESLFTVILAFAANLLIAIAKSVAAIMTGSASMVAEAAHSWADTGNEIFLLIAQKRSARGRDERHPLGYGREAFVWSMFAAFGLFTAGAVVSISHGISELRNPEPGSDFLVAYIVLAISFVLEGTSFLQAFRQSRKDARAYGRGTLKFVLNTSNTTLRAVFFEDSAALVGILIAATGIVLHEVTGSPIPDAIGSIGVGVLLGVVAVILIDRNRRFLVGEAVPDDARALVLGFLLDQPEVERVTYLHLEFVGPSRYYLVAAVDIVGEAKETTVAHRLREVERELEAEDVIEEAVITLSTPEEASITR</sequence>
<accession>A0ABP6Y9X3</accession>
<feature type="transmembrane region" description="Helical" evidence="7">
    <location>
        <begin position="150"/>
        <end position="172"/>
    </location>
</feature>
<keyword evidence="4 7" id="KW-1133">Transmembrane helix</keyword>
<evidence type="ECO:0000256" key="4">
    <source>
        <dbReference type="ARBA" id="ARBA00022989"/>
    </source>
</evidence>
<feature type="transmembrane region" description="Helical" evidence="7">
    <location>
        <begin position="114"/>
        <end position="138"/>
    </location>
</feature>
<protein>
    <submittedName>
        <fullName evidence="9">Cation transporter</fullName>
    </submittedName>
</protein>
<evidence type="ECO:0000256" key="1">
    <source>
        <dbReference type="ARBA" id="ARBA00004141"/>
    </source>
</evidence>
<comment type="caution">
    <text evidence="9">The sequence shown here is derived from an EMBL/GenBank/DDBJ whole genome shotgun (WGS) entry which is preliminary data.</text>
</comment>
<evidence type="ECO:0000256" key="5">
    <source>
        <dbReference type="ARBA" id="ARBA00023136"/>
    </source>
</evidence>
<evidence type="ECO:0000313" key="9">
    <source>
        <dbReference type="EMBL" id="GAA3579053.1"/>
    </source>
</evidence>
<proteinExistence type="predicted"/>
<keyword evidence="2" id="KW-0813">Transport</keyword>
<evidence type="ECO:0000313" key="10">
    <source>
        <dbReference type="Proteomes" id="UP001500767"/>
    </source>
</evidence>
<gene>
    <name evidence="9" type="ORF">GCM10022197_40660</name>
</gene>
<dbReference type="PANTHER" id="PTHR13414:SF9">
    <property type="entry name" value="PROTON-COUPLED ZINC ANTIPORTER SLC30A9, MITOCHONDRIAL"/>
    <property type="match status" value="1"/>
</dbReference>
<keyword evidence="3 7" id="KW-0812">Transmembrane</keyword>
<feature type="transmembrane region" description="Helical" evidence="7">
    <location>
        <begin position="201"/>
        <end position="220"/>
    </location>
</feature>
<organism evidence="9 10">
    <name type="scientific">Microlunatus spumicola</name>
    <dbReference type="NCBI Taxonomy" id="81499"/>
    <lineage>
        <taxon>Bacteria</taxon>
        <taxon>Bacillati</taxon>
        <taxon>Actinomycetota</taxon>
        <taxon>Actinomycetes</taxon>
        <taxon>Propionibacteriales</taxon>
        <taxon>Propionibacteriaceae</taxon>
        <taxon>Microlunatus</taxon>
    </lineage>
</organism>
<dbReference type="SUPFAM" id="SSF161111">
    <property type="entry name" value="Cation efflux protein transmembrane domain-like"/>
    <property type="match status" value="1"/>
</dbReference>
<evidence type="ECO:0000256" key="7">
    <source>
        <dbReference type="SAM" id="Phobius"/>
    </source>
</evidence>
<dbReference type="InterPro" id="IPR027469">
    <property type="entry name" value="Cation_efflux_TMD_sf"/>
</dbReference>
<keyword evidence="5 7" id="KW-0472">Membrane</keyword>
<dbReference type="Pfam" id="PF01545">
    <property type="entry name" value="Cation_efflux"/>
    <property type="match status" value="1"/>
</dbReference>